<keyword evidence="3" id="KW-0677">Repeat</keyword>
<feature type="domain" description="C2H2-type" evidence="12">
    <location>
        <begin position="165"/>
        <end position="192"/>
    </location>
</feature>
<name>A0A8T0CJ92_CORYI</name>
<comment type="similarity">
    <text evidence="9">Belongs to the sal C2H2-type zinc-finger protein family.</text>
</comment>
<dbReference type="AlphaFoldDB" id="A0A8T0CJ92"/>
<dbReference type="GO" id="GO:0000978">
    <property type="term" value="F:RNA polymerase II cis-regulatory region sequence-specific DNA binding"/>
    <property type="evidence" value="ECO:0007669"/>
    <property type="project" value="TreeGrafter"/>
</dbReference>
<evidence type="ECO:0000259" key="12">
    <source>
        <dbReference type="PROSITE" id="PS50157"/>
    </source>
</evidence>
<evidence type="ECO:0000256" key="9">
    <source>
        <dbReference type="ARBA" id="ARBA00038474"/>
    </source>
</evidence>
<keyword evidence="5" id="KW-0862">Zinc</keyword>
<dbReference type="GO" id="GO:0005634">
    <property type="term" value="C:nucleus"/>
    <property type="evidence" value="ECO:0007669"/>
    <property type="project" value="UniProtKB-SubCell"/>
</dbReference>
<feature type="region of interest" description="Disordered" evidence="11">
    <location>
        <begin position="212"/>
        <end position="238"/>
    </location>
</feature>
<dbReference type="SUPFAM" id="SSF57667">
    <property type="entry name" value="beta-beta-alpha zinc fingers"/>
    <property type="match status" value="1"/>
</dbReference>
<dbReference type="GO" id="GO:0000981">
    <property type="term" value="F:DNA-binding transcription factor activity, RNA polymerase II-specific"/>
    <property type="evidence" value="ECO:0007669"/>
    <property type="project" value="TreeGrafter"/>
</dbReference>
<keyword evidence="8" id="KW-0539">Nucleus</keyword>
<feature type="compositionally biased region" description="Polar residues" evidence="11">
    <location>
        <begin position="64"/>
        <end position="73"/>
    </location>
</feature>
<feature type="domain" description="C2H2-type" evidence="12">
    <location>
        <begin position="193"/>
        <end position="223"/>
    </location>
</feature>
<feature type="compositionally biased region" description="Polar residues" evidence="11">
    <location>
        <begin position="223"/>
        <end position="238"/>
    </location>
</feature>
<evidence type="ECO:0000256" key="8">
    <source>
        <dbReference type="ARBA" id="ARBA00023242"/>
    </source>
</evidence>
<reference evidence="13" key="1">
    <citation type="submission" date="2020-05" db="EMBL/GenBank/DDBJ databases">
        <title>WGS assembly of Corymbia citriodora subspecies variegata.</title>
        <authorList>
            <person name="Barry K."/>
            <person name="Hundley H."/>
            <person name="Shu S."/>
            <person name="Jenkins J."/>
            <person name="Grimwood J."/>
            <person name="Baten A."/>
        </authorList>
    </citation>
    <scope>NUCLEOTIDE SEQUENCE</scope>
    <source>
        <strain evidence="13">CV2-018</strain>
    </source>
</reference>
<feature type="compositionally biased region" description="Polar residues" evidence="11">
    <location>
        <begin position="136"/>
        <end position="148"/>
    </location>
</feature>
<keyword evidence="4 10" id="KW-0863">Zinc-finger</keyword>
<dbReference type="InterPro" id="IPR051565">
    <property type="entry name" value="Sal_C2H2-zinc-finger"/>
</dbReference>
<evidence type="ECO:0000256" key="3">
    <source>
        <dbReference type="ARBA" id="ARBA00022737"/>
    </source>
</evidence>
<dbReference type="InterPro" id="IPR013087">
    <property type="entry name" value="Znf_C2H2_type"/>
</dbReference>
<evidence type="ECO:0000256" key="7">
    <source>
        <dbReference type="ARBA" id="ARBA00023163"/>
    </source>
</evidence>
<evidence type="ECO:0000313" key="13">
    <source>
        <dbReference type="EMBL" id="KAF7846176.1"/>
    </source>
</evidence>
<keyword evidence="2" id="KW-0479">Metal-binding</keyword>
<dbReference type="InterPro" id="IPR036236">
    <property type="entry name" value="Znf_C2H2_sf"/>
</dbReference>
<dbReference type="Gene3D" id="3.30.160.60">
    <property type="entry name" value="Classic Zinc Finger"/>
    <property type="match status" value="2"/>
</dbReference>
<evidence type="ECO:0000256" key="6">
    <source>
        <dbReference type="ARBA" id="ARBA00023015"/>
    </source>
</evidence>
<evidence type="ECO:0000256" key="11">
    <source>
        <dbReference type="SAM" id="MobiDB-lite"/>
    </source>
</evidence>
<dbReference type="SMART" id="SM00355">
    <property type="entry name" value="ZnF_C2H2"/>
    <property type="match status" value="2"/>
</dbReference>
<dbReference type="Pfam" id="PF00096">
    <property type="entry name" value="zf-C2H2"/>
    <property type="match status" value="2"/>
</dbReference>
<dbReference type="FunFam" id="3.30.160.60:FF:000744">
    <property type="entry name" value="zinc finger E-box-binding homeobox 1"/>
    <property type="match status" value="1"/>
</dbReference>
<comment type="caution">
    <text evidence="13">The sequence shown here is derived from an EMBL/GenBank/DDBJ whole genome shotgun (WGS) entry which is preliminary data.</text>
</comment>
<dbReference type="PANTHER" id="PTHR23233:SF84">
    <property type="entry name" value="FI23031P1"/>
    <property type="match status" value="1"/>
</dbReference>
<dbReference type="Proteomes" id="UP000806378">
    <property type="component" value="Unassembled WGS sequence"/>
</dbReference>
<dbReference type="PANTHER" id="PTHR23233">
    <property type="entry name" value="SAL-LIKE PROTEIN"/>
    <property type="match status" value="1"/>
</dbReference>
<evidence type="ECO:0000256" key="1">
    <source>
        <dbReference type="ARBA" id="ARBA00004123"/>
    </source>
</evidence>
<dbReference type="PROSITE" id="PS00028">
    <property type="entry name" value="ZINC_FINGER_C2H2_1"/>
    <property type="match status" value="2"/>
</dbReference>
<dbReference type="Gramene" id="rna-gnl|WGS:JABURB|Cocit.L4990.1">
    <property type="protein sequence ID" value="cds-KAF7846176.1"/>
    <property type="gene ID" value="gene-BT93_L4990"/>
</dbReference>
<dbReference type="GO" id="GO:0008270">
    <property type="term" value="F:zinc ion binding"/>
    <property type="evidence" value="ECO:0007669"/>
    <property type="project" value="UniProtKB-KW"/>
</dbReference>
<evidence type="ECO:0000313" key="14">
    <source>
        <dbReference type="Proteomes" id="UP000806378"/>
    </source>
</evidence>
<keyword evidence="6" id="KW-0805">Transcription regulation</keyword>
<organism evidence="13 14">
    <name type="scientific">Corymbia citriodora subsp. variegata</name>
    <dbReference type="NCBI Taxonomy" id="360336"/>
    <lineage>
        <taxon>Eukaryota</taxon>
        <taxon>Viridiplantae</taxon>
        <taxon>Streptophyta</taxon>
        <taxon>Embryophyta</taxon>
        <taxon>Tracheophyta</taxon>
        <taxon>Spermatophyta</taxon>
        <taxon>Magnoliopsida</taxon>
        <taxon>eudicotyledons</taxon>
        <taxon>Gunneridae</taxon>
        <taxon>Pentapetalae</taxon>
        <taxon>rosids</taxon>
        <taxon>malvids</taxon>
        <taxon>Myrtales</taxon>
        <taxon>Myrtaceae</taxon>
        <taxon>Myrtoideae</taxon>
        <taxon>Eucalypteae</taxon>
        <taxon>Corymbia</taxon>
    </lineage>
</organism>
<evidence type="ECO:0000256" key="10">
    <source>
        <dbReference type="PROSITE-ProRule" id="PRU00042"/>
    </source>
</evidence>
<gene>
    <name evidence="13" type="ORF">BT93_L4990</name>
</gene>
<feature type="region of interest" description="Disordered" evidence="11">
    <location>
        <begin position="1"/>
        <end position="153"/>
    </location>
</feature>
<sequence>MPSTPPLPGMSSFDHPPGNTTNPTTPAIASFPQGNSYFANSPSTSVNESNVRQRSAYPPIPESTHWTNTNSPVSGRRASDELSQHSARSQSRSIYPEPNESNTTYSHSRQQASLPTDFPPSIHSSAPTAAPFDPQMVSSPVSQFSQHHQYPMPAQAPYQPSTDRYICPTCQKAFSRPSSLKIHVYSHTGEKPFKCKYEGCGKFFSVRSNMKRHEKGCHGGGSTSTEPNSPAQSVDQEL</sequence>
<dbReference type="FunFam" id="3.30.160.60:FF:001102">
    <property type="entry name" value="Transcription factor IIIA"/>
    <property type="match status" value="1"/>
</dbReference>
<evidence type="ECO:0000256" key="5">
    <source>
        <dbReference type="ARBA" id="ARBA00022833"/>
    </source>
</evidence>
<comment type="subcellular location">
    <subcellularLocation>
        <location evidence="1">Nucleus</location>
    </subcellularLocation>
</comment>
<dbReference type="OrthoDB" id="9547406at2759"/>
<dbReference type="PROSITE" id="PS50157">
    <property type="entry name" value="ZINC_FINGER_C2H2_2"/>
    <property type="match status" value="2"/>
</dbReference>
<accession>A0A8T0CJ92</accession>
<feature type="compositionally biased region" description="Polar residues" evidence="11">
    <location>
        <begin position="84"/>
        <end position="114"/>
    </location>
</feature>
<evidence type="ECO:0000256" key="4">
    <source>
        <dbReference type="ARBA" id="ARBA00022771"/>
    </source>
</evidence>
<keyword evidence="14" id="KW-1185">Reference proteome</keyword>
<feature type="compositionally biased region" description="Low complexity" evidence="11">
    <location>
        <begin position="16"/>
        <end position="26"/>
    </location>
</feature>
<proteinExistence type="inferred from homology"/>
<evidence type="ECO:0000256" key="2">
    <source>
        <dbReference type="ARBA" id="ARBA00022723"/>
    </source>
</evidence>
<feature type="compositionally biased region" description="Polar residues" evidence="11">
    <location>
        <begin position="32"/>
        <end position="53"/>
    </location>
</feature>
<dbReference type="EMBL" id="MU094905">
    <property type="protein sequence ID" value="KAF7846176.1"/>
    <property type="molecule type" value="Genomic_DNA"/>
</dbReference>
<protein>
    <recommendedName>
        <fullName evidence="12">C2H2-type domain-containing protein</fullName>
    </recommendedName>
</protein>
<keyword evidence="7" id="KW-0804">Transcription</keyword>